<keyword evidence="3" id="KW-1185">Reference proteome</keyword>
<dbReference type="EMBL" id="LWDG02000635">
    <property type="protein sequence ID" value="KAE8263566.1"/>
    <property type="molecule type" value="Genomic_DNA"/>
</dbReference>
<name>A0A8X7N2K5_9BASI</name>
<feature type="compositionally biased region" description="Low complexity" evidence="1">
    <location>
        <begin position="114"/>
        <end position="162"/>
    </location>
</feature>
<organism evidence="2 3">
    <name type="scientific">Tilletia walkeri</name>
    <dbReference type="NCBI Taxonomy" id="117179"/>
    <lineage>
        <taxon>Eukaryota</taxon>
        <taxon>Fungi</taxon>
        <taxon>Dikarya</taxon>
        <taxon>Basidiomycota</taxon>
        <taxon>Ustilaginomycotina</taxon>
        <taxon>Exobasidiomycetes</taxon>
        <taxon>Tilletiales</taxon>
        <taxon>Tilletiaceae</taxon>
        <taxon>Tilletia</taxon>
    </lineage>
</organism>
<evidence type="ECO:0008006" key="4">
    <source>
        <dbReference type="Google" id="ProtNLM"/>
    </source>
</evidence>
<reference evidence="2" key="1">
    <citation type="submission" date="2016-04" db="EMBL/GenBank/DDBJ databases">
        <authorList>
            <person name="Nguyen H.D."/>
            <person name="Samba Siva P."/>
            <person name="Cullis J."/>
            <person name="Levesque C.A."/>
            <person name="Hambleton S."/>
        </authorList>
    </citation>
    <scope>NUCLEOTIDE SEQUENCE</scope>
    <source>
        <strain evidence="2">DAOMC 236422</strain>
    </source>
</reference>
<evidence type="ECO:0000313" key="3">
    <source>
        <dbReference type="Proteomes" id="UP000078113"/>
    </source>
</evidence>
<gene>
    <name evidence="2" type="ORF">A4X09_0g7199</name>
</gene>
<accession>A0A8X7N2K5</accession>
<feature type="region of interest" description="Disordered" evidence="1">
    <location>
        <begin position="66"/>
        <end position="177"/>
    </location>
</feature>
<evidence type="ECO:0000313" key="2">
    <source>
        <dbReference type="EMBL" id="KAE8263566.1"/>
    </source>
</evidence>
<sequence length="364" mass="42649">MEKDNSDLRIQLNQAYAQAIEMWEKMAEKERVNLQLSASLEGMRLTYSMELERRQRDTFAHLLRTTQQQLQQRRVEQPQQPQEEEQPQEVQRPQDQQPEEEPQKQRTQERQPQEEQQQQSQDQQPQQEPQQQQRVEQQPQEQEKQQPQPSQEHKQPQQQQSQHRVGPSAPHPSPDAVADPRLLLLQIIKQLRQSHFRRFDLINALTELQKRLLAEERIPTKQQVEKKVSNMLRSLSEDRLIRNSLPRVDKTMVLDRRADNPSSLFRRQKAEEMHVRDLAGGVAAGLTYLREEASPGETVLHRDLKPRIFLALTSLRARHITPLVPLGQGSFGTMWKVQRNGVFYAAKIVQLPEEAAARARVYED</sequence>
<dbReference type="Proteomes" id="UP000078113">
    <property type="component" value="Unassembled WGS sequence"/>
</dbReference>
<reference evidence="2" key="2">
    <citation type="journal article" date="2019" name="IMA Fungus">
        <title>Genome sequencing and comparison of five Tilletia species to identify candidate genes for the detection of regulated species infecting wheat.</title>
        <authorList>
            <person name="Nguyen H.D.T."/>
            <person name="Sultana T."/>
            <person name="Kesanakurti P."/>
            <person name="Hambleton S."/>
        </authorList>
    </citation>
    <scope>NUCLEOTIDE SEQUENCE</scope>
    <source>
        <strain evidence="2">DAOMC 236422</strain>
    </source>
</reference>
<proteinExistence type="predicted"/>
<protein>
    <recommendedName>
        <fullName evidence="4">Protein kinase domain-containing protein</fullName>
    </recommendedName>
</protein>
<feature type="compositionally biased region" description="Basic and acidic residues" evidence="1">
    <location>
        <begin position="101"/>
        <end position="113"/>
    </location>
</feature>
<feature type="compositionally biased region" description="Low complexity" evidence="1">
    <location>
        <begin position="67"/>
        <end position="81"/>
    </location>
</feature>
<dbReference type="AlphaFoldDB" id="A0A8X7N2K5"/>
<comment type="caution">
    <text evidence="2">The sequence shown here is derived from an EMBL/GenBank/DDBJ whole genome shotgun (WGS) entry which is preliminary data.</text>
</comment>
<evidence type="ECO:0000256" key="1">
    <source>
        <dbReference type="SAM" id="MobiDB-lite"/>
    </source>
</evidence>